<dbReference type="CDD" id="cd03316">
    <property type="entry name" value="MR_like"/>
    <property type="match status" value="1"/>
</dbReference>
<keyword evidence="3" id="KW-0460">Magnesium</keyword>
<sequence length="369" mass="41904">MKIIDVIATPIRMPLPKVFNGSTYAIKERCTIITEVITDEGVNGRIFLGDNRDQQQHVVDLIHNSIKPLLLEEDPLCIERCWQKMFHLTRRLGNRSLICAAIASVDAALWDLLGKKSQLPVYKLVGGYSDTVKPIIIAGYYENGSDMNRLQNEFLIYKDKGFAGSKVKVGALSPKEDAERIKAIREAVGEDFIIACDANQGWTRFEAVEFGQRVKELNIEWFEEPVQWHDYIPGMKFVRERTGLPVTAGQSDFFHDGCRAMIESGAVDIINYDVSNGSGFIDWLKVARMAEFYQVKMAHHEDPLIAMHLLAGISLGLYPEYFSEERDPLTPRIVINQPTFEAGQVRVSEHPGFGLIFDEEFIQKYRVDQ</sequence>
<dbReference type="Gene3D" id="3.20.20.120">
    <property type="entry name" value="Enolase-like C-terminal domain"/>
    <property type="match status" value="1"/>
</dbReference>
<dbReference type="SMART" id="SM00922">
    <property type="entry name" value="MR_MLE"/>
    <property type="match status" value="1"/>
</dbReference>
<dbReference type="Gene3D" id="3.30.390.10">
    <property type="entry name" value="Enolase-like, N-terminal domain"/>
    <property type="match status" value="1"/>
</dbReference>
<comment type="caution">
    <text evidence="5">The sequence shown here is derived from an EMBL/GenBank/DDBJ whole genome shotgun (WGS) entry which is preliminary data.</text>
</comment>
<dbReference type="InterPro" id="IPR018110">
    <property type="entry name" value="Mandel_Rmase/mucon_lact_enz_CS"/>
</dbReference>
<dbReference type="SFLD" id="SFLDS00001">
    <property type="entry name" value="Enolase"/>
    <property type="match status" value="1"/>
</dbReference>
<keyword evidence="6" id="KW-1185">Reference proteome</keyword>
<feature type="domain" description="Mandelate racemase/muconate lactonizing enzyme C-terminal" evidence="4">
    <location>
        <begin position="147"/>
        <end position="245"/>
    </location>
</feature>
<keyword evidence="2" id="KW-0479">Metal-binding</keyword>
<gene>
    <name evidence="5" type="ORF">GCM10011391_38240</name>
</gene>
<dbReference type="RefSeq" id="WP_188698673.1">
    <property type="nucleotide sequence ID" value="NZ_BMIR01000030.1"/>
</dbReference>
<dbReference type="InterPro" id="IPR036849">
    <property type="entry name" value="Enolase-like_C_sf"/>
</dbReference>
<dbReference type="EMBL" id="BMIR01000030">
    <property type="protein sequence ID" value="GGE55588.1"/>
    <property type="molecule type" value="Genomic_DNA"/>
</dbReference>
<evidence type="ECO:0000259" key="4">
    <source>
        <dbReference type="SMART" id="SM00922"/>
    </source>
</evidence>
<reference evidence="5" key="2">
    <citation type="submission" date="2020-09" db="EMBL/GenBank/DDBJ databases">
        <authorList>
            <person name="Sun Q."/>
            <person name="Zhou Y."/>
        </authorList>
    </citation>
    <scope>NUCLEOTIDE SEQUENCE</scope>
    <source>
        <strain evidence="5">CGMCC 1.15371</strain>
    </source>
</reference>
<evidence type="ECO:0000256" key="2">
    <source>
        <dbReference type="ARBA" id="ARBA00022723"/>
    </source>
</evidence>
<evidence type="ECO:0000256" key="1">
    <source>
        <dbReference type="ARBA" id="ARBA00001946"/>
    </source>
</evidence>
<dbReference type="SUPFAM" id="SSF51604">
    <property type="entry name" value="Enolase C-terminal domain-like"/>
    <property type="match status" value="1"/>
</dbReference>
<accession>A0A8J2YNK6</accession>
<dbReference type="PROSITE" id="PS00908">
    <property type="entry name" value="MR_MLE_1"/>
    <property type="match status" value="1"/>
</dbReference>
<organism evidence="5 6">
    <name type="scientific">Pullulanibacillus camelliae</name>
    <dbReference type="NCBI Taxonomy" id="1707096"/>
    <lineage>
        <taxon>Bacteria</taxon>
        <taxon>Bacillati</taxon>
        <taxon>Bacillota</taxon>
        <taxon>Bacilli</taxon>
        <taxon>Bacillales</taxon>
        <taxon>Sporolactobacillaceae</taxon>
        <taxon>Pullulanibacillus</taxon>
    </lineage>
</organism>
<protein>
    <submittedName>
        <fullName evidence="5">Mandelate racemase</fullName>
    </submittedName>
</protein>
<reference evidence="5" key="1">
    <citation type="journal article" date="2014" name="Int. J. Syst. Evol. Microbiol.">
        <title>Complete genome sequence of Corynebacterium casei LMG S-19264T (=DSM 44701T), isolated from a smear-ripened cheese.</title>
        <authorList>
            <consortium name="US DOE Joint Genome Institute (JGI-PGF)"/>
            <person name="Walter F."/>
            <person name="Albersmeier A."/>
            <person name="Kalinowski J."/>
            <person name="Ruckert C."/>
        </authorList>
    </citation>
    <scope>NUCLEOTIDE SEQUENCE</scope>
    <source>
        <strain evidence="5">CGMCC 1.15371</strain>
    </source>
</reference>
<evidence type="ECO:0000313" key="5">
    <source>
        <dbReference type="EMBL" id="GGE55588.1"/>
    </source>
</evidence>
<dbReference type="SUPFAM" id="SSF54826">
    <property type="entry name" value="Enolase N-terminal domain-like"/>
    <property type="match status" value="1"/>
</dbReference>
<evidence type="ECO:0000313" key="6">
    <source>
        <dbReference type="Proteomes" id="UP000628775"/>
    </source>
</evidence>
<dbReference type="Pfam" id="PF02746">
    <property type="entry name" value="MR_MLE_N"/>
    <property type="match status" value="1"/>
</dbReference>
<evidence type="ECO:0000256" key="3">
    <source>
        <dbReference type="ARBA" id="ARBA00022842"/>
    </source>
</evidence>
<dbReference type="InterPro" id="IPR013341">
    <property type="entry name" value="Mandelate_racemase_N_dom"/>
</dbReference>
<dbReference type="GO" id="GO:0016836">
    <property type="term" value="F:hydro-lyase activity"/>
    <property type="evidence" value="ECO:0007669"/>
    <property type="project" value="TreeGrafter"/>
</dbReference>
<dbReference type="InterPro" id="IPR029017">
    <property type="entry name" value="Enolase-like_N"/>
</dbReference>
<name>A0A8J2YNK6_9BACL</name>
<dbReference type="Proteomes" id="UP000628775">
    <property type="component" value="Unassembled WGS sequence"/>
</dbReference>
<comment type="cofactor">
    <cofactor evidence="1">
        <name>Mg(2+)</name>
        <dbReference type="ChEBI" id="CHEBI:18420"/>
    </cofactor>
</comment>
<dbReference type="Pfam" id="PF13378">
    <property type="entry name" value="MR_MLE_C"/>
    <property type="match status" value="1"/>
</dbReference>
<dbReference type="GO" id="GO:0000287">
    <property type="term" value="F:magnesium ion binding"/>
    <property type="evidence" value="ECO:0007669"/>
    <property type="project" value="TreeGrafter"/>
</dbReference>
<dbReference type="InterPro" id="IPR029065">
    <property type="entry name" value="Enolase_C-like"/>
</dbReference>
<dbReference type="PANTHER" id="PTHR13794:SF58">
    <property type="entry name" value="MITOCHONDRIAL ENOLASE SUPERFAMILY MEMBER 1"/>
    <property type="match status" value="1"/>
</dbReference>
<dbReference type="AlphaFoldDB" id="A0A8J2YNK6"/>
<dbReference type="GO" id="GO:0009063">
    <property type="term" value="P:amino acid catabolic process"/>
    <property type="evidence" value="ECO:0007669"/>
    <property type="project" value="InterPro"/>
</dbReference>
<proteinExistence type="predicted"/>
<dbReference type="GO" id="GO:0016052">
    <property type="term" value="P:carbohydrate catabolic process"/>
    <property type="evidence" value="ECO:0007669"/>
    <property type="project" value="TreeGrafter"/>
</dbReference>
<dbReference type="InterPro" id="IPR046945">
    <property type="entry name" value="RHMD-like"/>
</dbReference>
<dbReference type="InterPro" id="IPR013342">
    <property type="entry name" value="Mandelate_racemase_C"/>
</dbReference>
<dbReference type="PANTHER" id="PTHR13794">
    <property type="entry name" value="ENOLASE SUPERFAMILY, MANDELATE RACEMASE"/>
    <property type="match status" value="1"/>
</dbReference>